<dbReference type="PANTHER" id="PTHR44591:SF25">
    <property type="entry name" value="CHEMOTAXIS TWO-COMPONENT RESPONSE REGULATOR"/>
    <property type="match status" value="1"/>
</dbReference>
<evidence type="ECO:0000256" key="1">
    <source>
        <dbReference type="ARBA" id="ARBA00022553"/>
    </source>
</evidence>
<feature type="domain" description="Response regulatory" evidence="3">
    <location>
        <begin position="12"/>
        <end position="125"/>
    </location>
</feature>
<evidence type="ECO:0000313" key="4">
    <source>
        <dbReference type="EMBL" id="AXA67827.1"/>
    </source>
</evidence>
<dbReference type="PANTHER" id="PTHR44591">
    <property type="entry name" value="STRESS RESPONSE REGULATOR PROTEIN 1"/>
    <property type="match status" value="1"/>
</dbReference>
<dbReference type="Proteomes" id="UP000250579">
    <property type="component" value="Chromosome"/>
</dbReference>
<dbReference type="Gene3D" id="3.40.50.2300">
    <property type="match status" value="1"/>
</dbReference>
<reference evidence="4 5" key="1">
    <citation type="submission" date="2017-06" db="EMBL/GenBank/DDBJ databases">
        <title>Evolution towards high GC content and high-temperature stress adaptation in endophytic Pseudomonas oryzihabitans impacted its plant-growth promoting traits.</title>
        <authorList>
            <person name="Nascimento F.X."/>
        </authorList>
    </citation>
    <scope>NUCLEOTIDE SEQUENCE [LARGE SCALE GENOMIC DNA]</scope>
    <source>
        <strain evidence="4 5">MS8</strain>
    </source>
</reference>
<dbReference type="InterPro" id="IPR050595">
    <property type="entry name" value="Bact_response_regulator"/>
</dbReference>
<gene>
    <name evidence="4" type="ORF">CE139_19095</name>
</gene>
<proteinExistence type="predicted"/>
<evidence type="ECO:0000259" key="3">
    <source>
        <dbReference type="PROSITE" id="PS50110"/>
    </source>
</evidence>
<feature type="modified residue" description="4-aspartylphosphate" evidence="2">
    <location>
        <position position="63"/>
    </location>
</feature>
<dbReference type="InterPro" id="IPR001789">
    <property type="entry name" value="Sig_transdc_resp-reg_receiver"/>
</dbReference>
<dbReference type="InterPro" id="IPR011006">
    <property type="entry name" value="CheY-like_superfamily"/>
</dbReference>
<dbReference type="SUPFAM" id="SSF52172">
    <property type="entry name" value="CheY-like"/>
    <property type="match status" value="1"/>
</dbReference>
<dbReference type="Pfam" id="PF00072">
    <property type="entry name" value="Response_reg"/>
    <property type="match status" value="1"/>
</dbReference>
<keyword evidence="1 2" id="KW-0597">Phosphoprotein</keyword>
<dbReference type="SMART" id="SM00448">
    <property type="entry name" value="REC"/>
    <property type="match status" value="1"/>
</dbReference>
<sequence length="129" mass="14267">MPLYESCEPMNRVVVVDDERLLVELLTELFAEEGFIVDAFATADEAWQHLQAQQLPPDSLFTDVKMPGKMDGLALAEAFSAVWPSVPVVISSDHAQVAGLPQSQTFYLAKPWSVDALFEVCRNVRANAD</sequence>
<organism evidence="4 5">
    <name type="scientific">Pseudomonas oryzihabitans</name>
    <dbReference type="NCBI Taxonomy" id="47885"/>
    <lineage>
        <taxon>Bacteria</taxon>
        <taxon>Pseudomonadati</taxon>
        <taxon>Pseudomonadota</taxon>
        <taxon>Gammaproteobacteria</taxon>
        <taxon>Pseudomonadales</taxon>
        <taxon>Pseudomonadaceae</taxon>
        <taxon>Pseudomonas</taxon>
    </lineage>
</organism>
<dbReference type="GO" id="GO:0000160">
    <property type="term" value="P:phosphorelay signal transduction system"/>
    <property type="evidence" value="ECO:0007669"/>
    <property type="project" value="InterPro"/>
</dbReference>
<protein>
    <submittedName>
        <fullName evidence="4">Response regulator</fullName>
    </submittedName>
</protein>
<dbReference type="PROSITE" id="PS50110">
    <property type="entry name" value="RESPONSE_REGULATORY"/>
    <property type="match status" value="1"/>
</dbReference>
<accession>A0A2Z5AB69</accession>
<name>A0A2Z5AB69_9PSED</name>
<evidence type="ECO:0000256" key="2">
    <source>
        <dbReference type="PROSITE-ProRule" id="PRU00169"/>
    </source>
</evidence>
<dbReference type="CDD" id="cd00156">
    <property type="entry name" value="REC"/>
    <property type="match status" value="1"/>
</dbReference>
<dbReference type="EMBL" id="CP022198">
    <property type="protein sequence ID" value="AXA67827.1"/>
    <property type="molecule type" value="Genomic_DNA"/>
</dbReference>
<dbReference type="AlphaFoldDB" id="A0A2Z5AB69"/>
<evidence type="ECO:0000313" key="5">
    <source>
        <dbReference type="Proteomes" id="UP000250579"/>
    </source>
</evidence>